<dbReference type="InterPro" id="IPR013780">
    <property type="entry name" value="Glyco_hydro_b"/>
</dbReference>
<dbReference type="AlphaFoldDB" id="A0A0C3QMW7"/>
<keyword evidence="3 4" id="KW-0378">Hydrolase</keyword>
<dbReference type="PANTHER" id="PTHR11069:SF23">
    <property type="entry name" value="LYSOSOMAL ACID GLUCOSYLCERAMIDASE"/>
    <property type="match status" value="1"/>
</dbReference>
<evidence type="ECO:0000313" key="8">
    <source>
        <dbReference type="Proteomes" id="UP000054248"/>
    </source>
</evidence>
<dbReference type="InterPro" id="IPR001139">
    <property type="entry name" value="Glyco_hydro_30"/>
</dbReference>
<comment type="similarity">
    <text evidence="1 4">Belongs to the glycosyl hydrolase 30 family.</text>
</comment>
<name>A0A0C3QMW7_9AGAM</name>
<keyword evidence="8" id="KW-1185">Reference proteome</keyword>
<dbReference type="PANTHER" id="PTHR11069">
    <property type="entry name" value="GLUCOSYLCERAMIDASE"/>
    <property type="match status" value="1"/>
</dbReference>
<evidence type="ECO:0000256" key="3">
    <source>
        <dbReference type="ARBA" id="ARBA00022801"/>
    </source>
</evidence>
<keyword evidence="4" id="KW-0326">Glycosidase</keyword>
<dbReference type="STRING" id="1051891.A0A0C3QMW7"/>
<reference evidence="7 8" key="1">
    <citation type="submission" date="2014-04" db="EMBL/GenBank/DDBJ databases">
        <authorList>
            <consortium name="DOE Joint Genome Institute"/>
            <person name="Kuo A."/>
            <person name="Girlanda M."/>
            <person name="Perotto S."/>
            <person name="Kohler A."/>
            <person name="Nagy L.G."/>
            <person name="Floudas D."/>
            <person name="Copeland A."/>
            <person name="Barry K.W."/>
            <person name="Cichocki N."/>
            <person name="Veneault-Fourrey C."/>
            <person name="LaButti K."/>
            <person name="Lindquist E.A."/>
            <person name="Lipzen A."/>
            <person name="Lundell T."/>
            <person name="Morin E."/>
            <person name="Murat C."/>
            <person name="Sun H."/>
            <person name="Tunlid A."/>
            <person name="Henrissat B."/>
            <person name="Grigoriev I.V."/>
            <person name="Hibbett D.S."/>
            <person name="Martin F."/>
            <person name="Nordberg H.P."/>
            <person name="Cantor M.N."/>
            <person name="Hua S.X."/>
        </authorList>
    </citation>
    <scope>NUCLEOTIDE SEQUENCE [LARGE SCALE GENOMIC DNA]</scope>
    <source>
        <strain evidence="7 8">MUT 4182</strain>
    </source>
</reference>
<dbReference type="GO" id="GO:0016020">
    <property type="term" value="C:membrane"/>
    <property type="evidence" value="ECO:0007669"/>
    <property type="project" value="GOC"/>
</dbReference>
<dbReference type="Gene3D" id="3.20.20.80">
    <property type="entry name" value="Glycosidases"/>
    <property type="match status" value="1"/>
</dbReference>
<dbReference type="Pfam" id="PF02055">
    <property type="entry name" value="Glyco_hydro_30"/>
    <property type="match status" value="1"/>
</dbReference>
<feature type="signal peptide" evidence="5">
    <location>
        <begin position="1"/>
        <end position="17"/>
    </location>
</feature>
<evidence type="ECO:0000256" key="5">
    <source>
        <dbReference type="SAM" id="SignalP"/>
    </source>
</evidence>
<accession>A0A0C3QMW7</accession>
<keyword evidence="2 5" id="KW-0732">Signal</keyword>
<reference evidence="8" key="2">
    <citation type="submission" date="2015-01" db="EMBL/GenBank/DDBJ databases">
        <title>Evolutionary Origins and Diversification of the Mycorrhizal Mutualists.</title>
        <authorList>
            <consortium name="DOE Joint Genome Institute"/>
            <consortium name="Mycorrhizal Genomics Consortium"/>
            <person name="Kohler A."/>
            <person name="Kuo A."/>
            <person name="Nagy L.G."/>
            <person name="Floudas D."/>
            <person name="Copeland A."/>
            <person name="Barry K.W."/>
            <person name="Cichocki N."/>
            <person name="Veneault-Fourrey C."/>
            <person name="LaButti K."/>
            <person name="Lindquist E.A."/>
            <person name="Lipzen A."/>
            <person name="Lundell T."/>
            <person name="Morin E."/>
            <person name="Murat C."/>
            <person name="Riley R."/>
            <person name="Ohm R."/>
            <person name="Sun H."/>
            <person name="Tunlid A."/>
            <person name="Henrissat B."/>
            <person name="Grigoriev I.V."/>
            <person name="Hibbett D.S."/>
            <person name="Martin F."/>
        </authorList>
    </citation>
    <scope>NUCLEOTIDE SEQUENCE [LARGE SCALE GENOMIC DNA]</scope>
    <source>
        <strain evidence="8">MUT 4182</strain>
    </source>
</reference>
<protein>
    <submittedName>
        <fullName evidence="7">Glycoside hydrolase family 30 protein</fullName>
    </submittedName>
</protein>
<dbReference type="InterPro" id="IPR017853">
    <property type="entry name" value="GH"/>
</dbReference>
<dbReference type="OrthoDB" id="2160638at2759"/>
<evidence type="ECO:0000256" key="4">
    <source>
        <dbReference type="RuleBase" id="RU361188"/>
    </source>
</evidence>
<evidence type="ECO:0000256" key="2">
    <source>
        <dbReference type="ARBA" id="ARBA00022729"/>
    </source>
</evidence>
<dbReference type="Proteomes" id="UP000054248">
    <property type="component" value="Unassembled WGS sequence"/>
</dbReference>
<dbReference type="GO" id="GO:0006680">
    <property type="term" value="P:glucosylceramide catabolic process"/>
    <property type="evidence" value="ECO:0007669"/>
    <property type="project" value="TreeGrafter"/>
</dbReference>
<evidence type="ECO:0000313" key="7">
    <source>
        <dbReference type="EMBL" id="KIO29286.1"/>
    </source>
</evidence>
<proteinExistence type="inferred from homology"/>
<dbReference type="InterPro" id="IPR033453">
    <property type="entry name" value="Glyco_hydro_30_TIM-barrel"/>
</dbReference>
<dbReference type="GO" id="GO:0004348">
    <property type="term" value="F:glucosylceramidase activity"/>
    <property type="evidence" value="ECO:0007669"/>
    <property type="project" value="InterPro"/>
</dbReference>
<organism evidence="7 8">
    <name type="scientific">Tulasnella calospora MUT 4182</name>
    <dbReference type="NCBI Taxonomy" id="1051891"/>
    <lineage>
        <taxon>Eukaryota</taxon>
        <taxon>Fungi</taxon>
        <taxon>Dikarya</taxon>
        <taxon>Basidiomycota</taxon>
        <taxon>Agaricomycotina</taxon>
        <taxon>Agaricomycetes</taxon>
        <taxon>Cantharellales</taxon>
        <taxon>Tulasnellaceae</taxon>
        <taxon>Tulasnella</taxon>
    </lineage>
</organism>
<evidence type="ECO:0000256" key="1">
    <source>
        <dbReference type="ARBA" id="ARBA00005382"/>
    </source>
</evidence>
<dbReference type="SUPFAM" id="SSF51445">
    <property type="entry name" value="(Trans)glycosidases"/>
    <property type="match status" value="1"/>
</dbReference>
<gene>
    <name evidence="7" type="ORF">M407DRAFT_228308</name>
</gene>
<feature type="chain" id="PRO_5002168956" evidence="5">
    <location>
        <begin position="18"/>
        <end position="501"/>
    </location>
</feature>
<dbReference type="HOGENOM" id="CLU_014379_2_0_1"/>
<sequence length="501" mass="54427">MRSTLVFLTSAFLCASGQQIYDIFTTTWDRSSLFTYTNLSPNPINFQSGVAAGDAVIDISPDTLYQTMDGFGATLTDSSAKLMYNLKNGAWQNYWDMLGYLFDITDGKSSAGLSALRIPIGASDFSDSVYSWDDTSGDTSLSQFNINSVPSYVWTVLADIVSVQPSIKLYILPWSPPGWMKESGSMKGGSLQTQYFSTYANYLLKAVQAFQNKGYSIYALSLQNEPLNSDSTYPTGYLASADEATIGQTLRGLLNSNGFSSVKLIGYEHNWINTGEGYYPMDVMGKAGSSFAGVSFHCYEGAVGAQATFHNAFPNAEVHFTECSGTLGTDWWGDIKWDMDNLVIGAPQNWARTVMNWALALDTSGNPKLPGNTGTDSCGGPGCRGMVTISDTTWSVNQEFYTLAQGSRAILPKDAGGPWGQRIGSSVSGNLSWALRVNAFVTKRTNSSDWLRYSIVVLNWNDSSGGSWNPQPVSATINFKGVTAAYTFPVGVTTLWWYGAP</sequence>
<dbReference type="Gene3D" id="2.60.40.1180">
    <property type="entry name" value="Golgi alpha-mannosidase II"/>
    <property type="match status" value="1"/>
</dbReference>
<evidence type="ECO:0000259" key="6">
    <source>
        <dbReference type="Pfam" id="PF02055"/>
    </source>
</evidence>
<feature type="domain" description="Glycosyl hydrolase family 30 TIM-barrel" evidence="6">
    <location>
        <begin position="69"/>
        <end position="368"/>
    </location>
</feature>
<dbReference type="EMBL" id="KN822985">
    <property type="protein sequence ID" value="KIO29286.1"/>
    <property type="molecule type" value="Genomic_DNA"/>
</dbReference>